<sequence length="162" mass="18325">MILPRKVVAFLLLNTILSPSLFACAFHDLATDNLTEELSYTVGYYIKVGRTQGKIEEPNNDSMAMYLFLNSLNKQSGEATVFDFRQPIDGHVSTIDVTNKPKLVEYNPKRQVAMLITEMDILWGLAKGNFSWKWVKSEGLATINGSTEQRSELDKILSELYI</sequence>
<protein>
    <recommendedName>
        <fullName evidence="4">DUF4136 domain-containing protein</fullName>
    </recommendedName>
</protein>
<keyword evidence="1" id="KW-0732">Signal</keyword>
<evidence type="ECO:0000313" key="2">
    <source>
        <dbReference type="EMBL" id="SBT14146.1"/>
    </source>
</evidence>
<gene>
    <name evidence="2" type="ORF">VCE7224_02908</name>
</gene>
<feature type="signal peptide" evidence="1">
    <location>
        <begin position="1"/>
        <end position="23"/>
    </location>
</feature>
<organism evidence="2 3">
    <name type="scientific">Vibrio celticus</name>
    <dbReference type="NCBI Taxonomy" id="446372"/>
    <lineage>
        <taxon>Bacteria</taxon>
        <taxon>Pseudomonadati</taxon>
        <taxon>Pseudomonadota</taxon>
        <taxon>Gammaproteobacteria</taxon>
        <taxon>Vibrionales</taxon>
        <taxon>Vibrionaceae</taxon>
        <taxon>Vibrio</taxon>
    </lineage>
</organism>
<dbReference type="RefSeq" id="WP_065676850.1">
    <property type="nucleotide sequence ID" value="NZ_AP025464.1"/>
</dbReference>
<proteinExistence type="predicted"/>
<name>A0A1C3JG54_9VIBR</name>
<dbReference type="Proteomes" id="UP000092819">
    <property type="component" value="Unassembled WGS sequence"/>
</dbReference>
<evidence type="ECO:0008006" key="4">
    <source>
        <dbReference type="Google" id="ProtNLM"/>
    </source>
</evidence>
<evidence type="ECO:0000313" key="3">
    <source>
        <dbReference type="Proteomes" id="UP000092819"/>
    </source>
</evidence>
<dbReference type="EMBL" id="FLQZ01000063">
    <property type="protein sequence ID" value="SBT14146.1"/>
    <property type="molecule type" value="Genomic_DNA"/>
</dbReference>
<keyword evidence="3" id="KW-1185">Reference proteome</keyword>
<feature type="chain" id="PRO_5008676617" description="DUF4136 domain-containing protein" evidence="1">
    <location>
        <begin position="24"/>
        <end position="162"/>
    </location>
</feature>
<accession>A0A1C3JG54</accession>
<evidence type="ECO:0000256" key="1">
    <source>
        <dbReference type="SAM" id="SignalP"/>
    </source>
</evidence>
<dbReference type="AlphaFoldDB" id="A0A1C3JG54"/>
<reference evidence="3" key="1">
    <citation type="submission" date="2016-06" db="EMBL/GenBank/DDBJ databases">
        <authorList>
            <person name="Rodrigo-Torres L."/>
            <person name="Arahal D.R."/>
        </authorList>
    </citation>
    <scope>NUCLEOTIDE SEQUENCE [LARGE SCALE GENOMIC DNA]</scope>
    <source>
        <strain evidence="3">CECT 7224</strain>
    </source>
</reference>
<dbReference type="PROSITE" id="PS51257">
    <property type="entry name" value="PROKAR_LIPOPROTEIN"/>
    <property type="match status" value="1"/>
</dbReference>